<feature type="signal peptide" evidence="1">
    <location>
        <begin position="1"/>
        <end position="22"/>
    </location>
</feature>
<comment type="caution">
    <text evidence="2">The sequence shown here is derived from an EMBL/GenBank/DDBJ whole genome shotgun (WGS) entry which is preliminary data.</text>
</comment>
<dbReference type="InterPro" id="IPR025366">
    <property type="entry name" value="DUF4270"/>
</dbReference>
<sequence>MKINKIALQISVFVLIVSSFIACDKDFATLESDIINQDIATNFDILSLSETNPALTEVITKTEALDPVQTNGVGFSALGLYDDIYGRVSSSFVAQLTLSTYAPTFGDEAVIDSVVLSIPYYGSITDIDEDGNYTFDVDSILPEASSYNPIKLSLYESSYFIRDFDPNAEFNEEQVYYSNKYASSSEMISDASLMSNELSMLMPSPDPVNHVTLDANGNLDINDRGFILTELDDEGETQVTSRQFPGIRLKLDPQFWKEKILDKEGDAVLSNANNFLEYFRGIYFKAEPVNDDGSYLLLNTASTNSNITIYYTRLTPSTTDDPDETEQTSFTLNFGGNRINFLENSFDNESFEDLSEEGSSRVYLKGGEGTIGRILLFNGDNEDDDPEINAFEQFRSEFVVTEDGKFVKSKRLVNEANLVFYVDDNVLNGEEPDRIFLYDIENKTPLVDYFLDGINNALPLFSVSNHLGPLQRVNDDPNENGIKYKLKITEHINNLLVRDSTNVELGLAVSLNVNLEESIGQRKVLTSDNSDFTVPVSSVLTPRGTVLHGSNTEDESKKVYLEIYYTEPNN</sequence>
<evidence type="ECO:0000313" key="2">
    <source>
        <dbReference type="EMBL" id="MFC0603241.1"/>
    </source>
</evidence>
<protein>
    <submittedName>
        <fullName evidence="2">DUF4270 domain-containing protein</fullName>
    </submittedName>
</protein>
<name>A0ABV6Q7J9_9FLAO</name>
<dbReference type="PROSITE" id="PS51257">
    <property type="entry name" value="PROKAR_LIPOPROTEIN"/>
    <property type="match status" value="1"/>
</dbReference>
<evidence type="ECO:0000313" key="3">
    <source>
        <dbReference type="Proteomes" id="UP001589832"/>
    </source>
</evidence>
<dbReference type="Proteomes" id="UP001589832">
    <property type="component" value="Unassembled WGS sequence"/>
</dbReference>
<feature type="chain" id="PRO_5045690953" evidence="1">
    <location>
        <begin position="23"/>
        <end position="570"/>
    </location>
</feature>
<proteinExistence type="predicted"/>
<dbReference type="Pfam" id="PF14092">
    <property type="entry name" value="DUF4270"/>
    <property type="match status" value="1"/>
</dbReference>
<reference evidence="2 3" key="1">
    <citation type="submission" date="2024-09" db="EMBL/GenBank/DDBJ databases">
        <authorList>
            <person name="Sun Q."/>
            <person name="Mori K."/>
        </authorList>
    </citation>
    <scope>NUCLEOTIDE SEQUENCE [LARGE SCALE GENOMIC DNA]</scope>
    <source>
        <strain evidence="2 3">NCAIM B.02481</strain>
    </source>
</reference>
<keyword evidence="1" id="KW-0732">Signal</keyword>
<evidence type="ECO:0000256" key="1">
    <source>
        <dbReference type="SAM" id="SignalP"/>
    </source>
</evidence>
<accession>A0ABV6Q7J9</accession>
<organism evidence="2 3">
    <name type="scientific">Winogradskyella pulchriflava</name>
    <dbReference type="NCBI Taxonomy" id="1110688"/>
    <lineage>
        <taxon>Bacteria</taxon>
        <taxon>Pseudomonadati</taxon>
        <taxon>Bacteroidota</taxon>
        <taxon>Flavobacteriia</taxon>
        <taxon>Flavobacteriales</taxon>
        <taxon>Flavobacteriaceae</taxon>
        <taxon>Winogradskyella</taxon>
    </lineage>
</organism>
<gene>
    <name evidence="2" type="ORF">ACFFGA_01630</name>
</gene>
<keyword evidence="3" id="KW-1185">Reference proteome</keyword>
<dbReference type="RefSeq" id="WP_386058708.1">
    <property type="nucleotide sequence ID" value="NZ_JBHLTQ010000001.1"/>
</dbReference>
<dbReference type="EMBL" id="JBHLTQ010000001">
    <property type="protein sequence ID" value="MFC0603241.1"/>
    <property type="molecule type" value="Genomic_DNA"/>
</dbReference>